<evidence type="ECO:0000313" key="2">
    <source>
        <dbReference type="Proteomes" id="UP001485459"/>
    </source>
</evidence>
<gene>
    <name evidence="1" type="ORF">WJU16_03380</name>
</gene>
<dbReference type="Proteomes" id="UP001485459">
    <property type="component" value="Chromosome"/>
</dbReference>
<accession>A0ABZ2YRB1</accession>
<protein>
    <submittedName>
        <fullName evidence="1">Uncharacterized protein</fullName>
    </submittedName>
</protein>
<proteinExistence type="predicted"/>
<name>A0ABZ2YRB1_9BACT</name>
<evidence type="ECO:0000313" key="1">
    <source>
        <dbReference type="EMBL" id="WZN42077.1"/>
    </source>
</evidence>
<keyword evidence="2" id="KW-1185">Reference proteome</keyword>
<organism evidence="1 2">
    <name type="scientific">Chitinophaga pollutisoli</name>
    <dbReference type="NCBI Taxonomy" id="3133966"/>
    <lineage>
        <taxon>Bacteria</taxon>
        <taxon>Pseudomonadati</taxon>
        <taxon>Bacteroidota</taxon>
        <taxon>Chitinophagia</taxon>
        <taxon>Chitinophagales</taxon>
        <taxon>Chitinophagaceae</taxon>
        <taxon>Chitinophaga</taxon>
    </lineage>
</organism>
<dbReference type="EMBL" id="CP149822">
    <property type="protein sequence ID" value="WZN42077.1"/>
    <property type="molecule type" value="Genomic_DNA"/>
</dbReference>
<sequence length="149" mass="17164">MEKLFERNNFGLQPFVDEDGQDTYFAYTDKLLALNVLIEFYTAVTDDTEENYEEETVVSAITYTENRSYSFALFHSTNVIGPLILYRIVADAIHFLEQSSKATLLEDLEEISTGGTTSDVMDNEADRKRVYDSDVWKFTSVLDLIKEKR</sequence>
<reference evidence="2" key="1">
    <citation type="submission" date="2024-03" db="EMBL/GenBank/DDBJ databases">
        <title>Chitinophaga horti sp. nov., isolated from garden soil.</title>
        <authorList>
            <person name="Lee D.S."/>
            <person name="Han D.M."/>
            <person name="Baek J.H."/>
            <person name="Choi D.G."/>
            <person name="Jeon J.H."/>
            <person name="Jeon C.O."/>
        </authorList>
    </citation>
    <scope>NUCLEOTIDE SEQUENCE [LARGE SCALE GENOMIC DNA]</scope>
    <source>
        <strain evidence="2">GPA1</strain>
    </source>
</reference>
<dbReference type="RefSeq" id="WP_341836916.1">
    <property type="nucleotide sequence ID" value="NZ_CP149822.1"/>
</dbReference>